<feature type="transmembrane region" description="Helical" evidence="6">
    <location>
        <begin position="292"/>
        <end position="313"/>
    </location>
</feature>
<comment type="similarity">
    <text evidence="2 5">Belongs to the CDP-alcohol phosphatidyltransferase class-I family.</text>
</comment>
<comment type="subcellular location">
    <subcellularLocation>
        <location evidence="1">Membrane</location>
    </subcellularLocation>
</comment>
<proteinExistence type="inferred from homology"/>
<feature type="transmembrane region" description="Helical" evidence="6">
    <location>
        <begin position="84"/>
        <end position="102"/>
    </location>
</feature>
<dbReference type="PROSITE" id="PS00379">
    <property type="entry name" value="CDP_ALCOHOL_P_TRANSF"/>
    <property type="match status" value="1"/>
</dbReference>
<evidence type="ECO:0000313" key="8">
    <source>
        <dbReference type="Proteomes" id="UP000033188"/>
    </source>
</evidence>
<dbReference type="RefSeq" id="XP_012766831.1">
    <property type="nucleotide sequence ID" value="XM_012911377.1"/>
</dbReference>
<accession>A0A061DA75</accession>
<dbReference type="PANTHER" id="PTHR10414">
    <property type="entry name" value="ETHANOLAMINEPHOSPHOTRANSFERASE"/>
    <property type="match status" value="1"/>
</dbReference>
<sequence>MECLTRIIPKANLPNLKKYKFQSGATTCLDALINRFWWTPVAHMLPRFVSPNVVTLMGGFCIFVTNFCIFTYMHRLESSTAPTWMPLLASVMTLLYLTFDGIDGKQARKLGMSSPLGQLLDHGLDAVVTVFYPYICCTLYPGGFTFITLLLVAIAPIHVLCTVWRESEFETFEYTNGVLGVTEANLLAIALQAVHYYVRPHFGVKVATLFGGHPLFAFLGAYFPRVHELHNAMIYLILAVAYSEGMCGVLGLAYRTSYRLQYLAFMLSAFVHSYSAYYLVYTLPAQSRVAGCIFASMFVAAVCVNNIVCLLSKSPMRCVHWGLLPQYMLLLQYYGVGLLRDYGLVLEPAAFHRVLLAAAVYGTVYLVYVFVKTICEITEYLQIPVLTVPASVRRAKAE</sequence>
<feature type="transmembrane region" description="Helical" evidence="6">
    <location>
        <begin position="351"/>
        <end position="371"/>
    </location>
</feature>
<dbReference type="VEuPathDB" id="PiroplasmaDB:BBBOND_0109430"/>
<dbReference type="OrthoDB" id="196717at2759"/>
<feature type="transmembrane region" description="Helical" evidence="6">
    <location>
        <begin position="177"/>
        <end position="198"/>
    </location>
</feature>
<keyword evidence="8" id="KW-1185">Reference proteome</keyword>
<dbReference type="Gene3D" id="1.20.120.1760">
    <property type="match status" value="1"/>
</dbReference>
<dbReference type="GO" id="GO:0008654">
    <property type="term" value="P:phospholipid biosynthetic process"/>
    <property type="evidence" value="ECO:0007669"/>
    <property type="project" value="InterPro"/>
</dbReference>
<feature type="transmembrane region" description="Helical" evidence="6">
    <location>
        <begin position="235"/>
        <end position="254"/>
    </location>
</feature>
<evidence type="ECO:0000256" key="3">
    <source>
        <dbReference type="ARBA" id="ARBA00022679"/>
    </source>
</evidence>
<keyword evidence="6" id="KW-0812">Transmembrane</keyword>
<evidence type="ECO:0000313" key="7">
    <source>
        <dbReference type="EMBL" id="CDR94645.1"/>
    </source>
</evidence>
<dbReference type="Proteomes" id="UP000033188">
    <property type="component" value="Chromosome 1"/>
</dbReference>
<keyword evidence="3 5" id="KW-0808">Transferase</keyword>
<evidence type="ECO:0000256" key="2">
    <source>
        <dbReference type="ARBA" id="ARBA00010441"/>
    </source>
</evidence>
<dbReference type="InterPro" id="IPR048254">
    <property type="entry name" value="CDP_ALCOHOL_P_TRANSF_CS"/>
</dbReference>
<dbReference type="GeneID" id="24563186"/>
<feature type="transmembrane region" description="Helical" evidence="6">
    <location>
        <begin position="204"/>
        <end position="223"/>
    </location>
</feature>
<dbReference type="STRING" id="5866.A0A061DA75"/>
<dbReference type="InterPro" id="IPR000462">
    <property type="entry name" value="CDP-OH_P_trans"/>
</dbReference>
<feature type="transmembrane region" description="Helical" evidence="6">
    <location>
        <begin position="319"/>
        <end position="339"/>
    </location>
</feature>
<evidence type="ECO:0000256" key="4">
    <source>
        <dbReference type="ARBA" id="ARBA00023136"/>
    </source>
</evidence>
<dbReference type="Pfam" id="PF01066">
    <property type="entry name" value="CDP-OH_P_transf"/>
    <property type="match status" value="1"/>
</dbReference>
<dbReference type="GO" id="GO:0016780">
    <property type="term" value="F:phosphotransferase activity, for other substituted phosphate groups"/>
    <property type="evidence" value="ECO:0007669"/>
    <property type="project" value="InterPro"/>
</dbReference>
<dbReference type="PANTHER" id="PTHR10414:SF37">
    <property type="entry name" value="BB IN A BOXCAR, ISOFORM C"/>
    <property type="match status" value="1"/>
</dbReference>
<dbReference type="InterPro" id="IPR014472">
    <property type="entry name" value="CHOPT"/>
</dbReference>
<reference evidence="8" key="1">
    <citation type="journal article" date="2014" name="Nucleic Acids Res.">
        <title>The evolutionary dynamics of variant antigen genes in Babesia reveal a history of genomic innovation underlying host-parasite interaction.</title>
        <authorList>
            <person name="Jackson A.P."/>
            <person name="Otto T.D."/>
            <person name="Darby A."/>
            <person name="Ramaprasad A."/>
            <person name="Xia D."/>
            <person name="Echaide I.E."/>
            <person name="Farber M."/>
            <person name="Gahlot S."/>
            <person name="Gamble J."/>
            <person name="Gupta D."/>
            <person name="Gupta Y."/>
            <person name="Jackson L."/>
            <person name="Malandrin L."/>
            <person name="Malas T.B."/>
            <person name="Moussa E."/>
            <person name="Nair M."/>
            <person name="Reid A.J."/>
            <person name="Sanders M."/>
            <person name="Sharma J."/>
            <person name="Tracey A."/>
            <person name="Quail M.A."/>
            <person name="Weir W."/>
            <person name="Wastling J.M."/>
            <person name="Hall N."/>
            <person name="Willadsen P."/>
            <person name="Lingelbach K."/>
            <person name="Shiels B."/>
            <person name="Tait A."/>
            <person name="Berriman M."/>
            <person name="Allred D.R."/>
            <person name="Pain A."/>
        </authorList>
    </citation>
    <scope>NUCLEOTIDE SEQUENCE [LARGE SCALE GENOMIC DNA]</scope>
    <source>
        <strain evidence="8">Bond</strain>
    </source>
</reference>
<dbReference type="GO" id="GO:0016020">
    <property type="term" value="C:membrane"/>
    <property type="evidence" value="ECO:0007669"/>
    <property type="project" value="UniProtKB-SubCell"/>
</dbReference>
<keyword evidence="6" id="KW-1133">Transmembrane helix</keyword>
<gene>
    <name evidence="7" type="ORF">BBBOND_0109430</name>
</gene>
<evidence type="ECO:0000256" key="5">
    <source>
        <dbReference type="RuleBase" id="RU003750"/>
    </source>
</evidence>
<evidence type="ECO:0000256" key="6">
    <source>
        <dbReference type="SAM" id="Phobius"/>
    </source>
</evidence>
<dbReference type="KEGG" id="bbig:BBBOND_0109430"/>
<dbReference type="EMBL" id="LK391707">
    <property type="protein sequence ID" value="CDR94645.1"/>
    <property type="molecule type" value="Genomic_DNA"/>
</dbReference>
<organism evidence="7 8">
    <name type="scientific">Babesia bigemina</name>
    <dbReference type="NCBI Taxonomy" id="5866"/>
    <lineage>
        <taxon>Eukaryota</taxon>
        <taxon>Sar</taxon>
        <taxon>Alveolata</taxon>
        <taxon>Apicomplexa</taxon>
        <taxon>Aconoidasida</taxon>
        <taxon>Piroplasmida</taxon>
        <taxon>Babesiidae</taxon>
        <taxon>Babesia</taxon>
    </lineage>
</organism>
<protein>
    <submittedName>
        <fullName evidence="7">Ethanolamine phosphatidyltransferase, putative</fullName>
    </submittedName>
</protein>
<name>A0A061DA75_BABBI</name>
<feature type="transmembrane region" description="Helical" evidence="6">
    <location>
        <begin position="53"/>
        <end position="72"/>
    </location>
</feature>
<evidence type="ECO:0000256" key="1">
    <source>
        <dbReference type="ARBA" id="ARBA00004370"/>
    </source>
</evidence>
<dbReference type="OMA" id="CYFTFLV"/>
<dbReference type="InterPro" id="IPR043130">
    <property type="entry name" value="CDP-OH_PTrfase_TM_dom"/>
</dbReference>
<keyword evidence="4 6" id="KW-0472">Membrane</keyword>
<feature type="transmembrane region" description="Helical" evidence="6">
    <location>
        <begin position="260"/>
        <end position="280"/>
    </location>
</feature>
<dbReference type="AlphaFoldDB" id="A0A061DA75"/>